<proteinExistence type="inferred from homology"/>
<dbReference type="PANTHER" id="PTHR30203">
    <property type="entry name" value="OUTER MEMBRANE CATION EFFLUX PROTEIN"/>
    <property type="match status" value="1"/>
</dbReference>
<evidence type="ECO:0000313" key="3">
    <source>
        <dbReference type="EMBL" id="OZY87417.1"/>
    </source>
</evidence>
<gene>
    <name evidence="3" type="ORF">CBP51_10690</name>
</gene>
<evidence type="ECO:0000313" key="4">
    <source>
        <dbReference type="Proteomes" id="UP000216101"/>
    </source>
</evidence>
<dbReference type="Proteomes" id="UP000216101">
    <property type="component" value="Unassembled WGS sequence"/>
</dbReference>
<dbReference type="InterPro" id="IPR003423">
    <property type="entry name" value="OMP_efflux"/>
</dbReference>
<keyword evidence="2" id="KW-0732">Signal</keyword>
<evidence type="ECO:0000256" key="1">
    <source>
        <dbReference type="ARBA" id="ARBA00007613"/>
    </source>
</evidence>
<dbReference type="EMBL" id="NHNI01000001">
    <property type="protein sequence ID" value="OZY87417.1"/>
    <property type="molecule type" value="Genomic_DNA"/>
</dbReference>
<dbReference type="Gene3D" id="1.20.1600.10">
    <property type="entry name" value="Outer membrane efflux proteins (OEP)"/>
    <property type="match status" value="1"/>
</dbReference>
<feature type="chain" id="PRO_5012672923" evidence="2">
    <location>
        <begin position="25"/>
        <end position="426"/>
    </location>
</feature>
<keyword evidence="4" id="KW-1185">Reference proteome</keyword>
<comment type="similarity">
    <text evidence="1">Belongs to the outer membrane factor (OMF) (TC 1.B.17) family.</text>
</comment>
<organism evidence="3 4">
    <name type="scientific">Cellvibrio mixtus</name>
    <dbReference type="NCBI Taxonomy" id="39650"/>
    <lineage>
        <taxon>Bacteria</taxon>
        <taxon>Pseudomonadati</taxon>
        <taxon>Pseudomonadota</taxon>
        <taxon>Gammaproteobacteria</taxon>
        <taxon>Cellvibrionales</taxon>
        <taxon>Cellvibrionaceae</taxon>
        <taxon>Cellvibrio</taxon>
    </lineage>
</organism>
<accession>A0A266QC19</accession>
<dbReference type="SUPFAM" id="SSF56954">
    <property type="entry name" value="Outer membrane efflux proteins (OEP)"/>
    <property type="match status" value="1"/>
</dbReference>
<evidence type="ECO:0000256" key="2">
    <source>
        <dbReference type="SAM" id="SignalP"/>
    </source>
</evidence>
<dbReference type="GO" id="GO:0015562">
    <property type="term" value="F:efflux transmembrane transporter activity"/>
    <property type="evidence" value="ECO:0007669"/>
    <property type="project" value="InterPro"/>
</dbReference>
<protein>
    <submittedName>
        <fullName evidence="3">Cation transporter</fullName>
    </submittedName>
</protein>
<dbReference type="InterPro" id="IPR010131">
    <property type="entry name" value="MdtP/NodT-like"/>
</dbReference>
<reference evidence="4" key="1">
    <citation type="submission" date="2017-05" db="EMBL/GenBank/DDBJ databases">
        <authorList>
            <person name="Barney B.M."/>
        </authorList>
    </citation>
    <scope>NUCLEOTIDE SEQUENCE [LARGE SCALE GENOMIC DNA]</scope>
    <source>
        <strain evidence="4">PSBB022</strain>
    </source>
</reference>
<sequence length="426" mass="45996">MAGIVMKILLSALVLVTCAACASAQDEITLGQALRASLQHNPQLTSYKIRRAELAGEQTTAALRPQTHLQLDAENLAGSGDFKGVDGAELTLSFASIIELGGQCDARLGLVTARQQALDSEQRVAVLDLVAAVNYRFVALLAAQEQLQLEQQAEQLAQGLVDSLTRRVQLGSTPQAELMRARAVLARTAIALEKARQQVHEQALLLSAYWGDPSPDFTRARGDLWALANLEPLAHWQSRLAQNPDLALLADATRLRVAEGRKAESEGRLALGWNAGIRQLQESNDTALVVGLSLPLASGQRASGAIKTARAAQDAAQLAEDSTKLQLETRLQQIWSAHQQALSETTRLRDSILPLLQEASRATANAFEQGRYSSLELAMSQRELLETRAQLIGAALRAHETRIELERLTAAAQSTVTPATEPEVTP</sequence>
<dbReference type="AlphaFoldDB" id="A0A266QC19"/>
<dbReference type="PANTHER" id="PTHR30203:SF24">
    <property type="entry name" value="BLR4935 PROTEIN"/>
    <property type="match status" value="1"/>
</dbReference>
<feature type="signal peptide" evidence="2">
    <location>
        <begin position="1"/>
        <end position="24"/>
    </location>
</feature>
<name>A0A266QC19_9GAMM</name>
<comment type="caution">
    <text evidence="3">The sequence shown here is derived from an EMBL/GenBank/DDBJ whole genome shotgun (WGS) entry which is preliminary data.</text>
</comment>
<dbReference type="Pfam" id="PF02321">
    <property type="entry name" value="OEP"/>
    <property type="match status" value="2"/>
</dbReference>